<accession>A0ACC2SZ04</accession>
<dbReference type="EMBL" id="QTSX02004261">
    <property type="protein sequence ID" value="KAJ9067337.1"/>
    <property type="molecule type" value="Genomic_DNA"/>
</dbReference>
<keyword evidence="2" id="KW-1185">Reference proteome</keyword>
<reference evidence="1" key="1">
    <citation type="submission" date="2022-04" db="EMBL/GenBank/DDBJ databases">
        <title>Genome of the entomopathogenic fungus Entomophthora muscae.</title>
        <authorList>
            <person name="Elya C."/>
            <person name="Lovett B.R."/>
            <person name="Lee E."/>
            <person name="Macias A.M."/>
            <person name="Hajek A.E."/>
            <person name="De Bivort B.L."/>
            <person name="Kasson M.T."/>
            <person name="De Fine Licht H.H."/>
            <person name="Stajich J.E."/>
        </authorList>
    </citation>
    <scope>NUCLEOTIDE SEQUENCE</scope>
    <source>
        <strain evidence="1">Berkeley</strain>
    </source>
</reference>
<sequence length="238" mass="25811">MGGSSSDDNIKGDKKFRLGGGGEKTKGSLFADYLSHTASANVDSSLPETMKASTLLELIASERNWSTSLLDQDLTILERNRLYTVADLRILSKESWKALELLPIVKDLLRNKISFKGKNKNKKKKKYSSSSSSSNDEPKETIEYDLGSSKVAGVNALSKPANGTIVAMGSKIRVASQSGKVYEASRYCPHKGVDLSKGWVSGDSVICPKHKWAFNLSMGGSCTSKAGYSVNACEINDW</sequence>
<evidence type="ECO:0000313" key="2">
    <source>
        <dbReference type="Proteomes" id="UP001165960"/>
    </source>
</evidence>
<evidence type="ECO:0000313" key="1">
    <source>
        <dbReference type="EMBL" id="KAJ9067337.1"/>
    </source>
</evidence>
<comment type="caution">
    <text evidence="1">The sequence shown here is derived from an EMBL/GenBank/DDBJ whole genome shotgun (WGS) entry which is preliminary data.</text>
</comment>
<protein>
    <submittedName>
        <fullName evidence="1">Uncharacterized protein</fullName>
    </submittedName>
</protein>
<organism evidence="1 2">
    <name type="scientific">Entomophthora muscae</name>
    <dbReference type="NCBI Taxonomy" id="34485"/>
    <lineage>
        <taxon>Eukaryota</taxon>
        <taxon>Fungi</taxon>
        <taxon>Fungi incertae sedis</taxon>
        <taxon>Zoopagomycota</taxon>
        <taxon>Entomophthoromycotina</taxon>
        <taxon>Entomophthoromycetes</taxon>
        <taxon>Entomophthorales</taxon>
        <taxon>Entomophthoraceae</taxon>
        <taxon>Entomophthora</taxon>
    </lineage>
</organism>
<name>A0ACC2SZ04_9FUNG</name>
<dbReference type="Proteomes" id="UP001165960">
    <property type="component" value="Unassembled WGS sequence"/>
</dbReference>
<gene>
    <name evidence="1" type="ORF">DSO57_1000250</name>
</gene>
<proteinExistence type="predicted"/>